<proteinExistence type="predicted"/>
<feature type="transmembrane region" description="Helical" evidence="1">
    <location>
        <begin position="12"/>
        <end position="30"/>
    </location>
</feature>
<evidence type="ECO:0000313" key="2">
    <source>
        <dbReference type="EMBL" id="SVA92959.1"/>
    </source>
</evidence>
<dbReference type="AlphaFoldDB" id="A0A381ZUW5"/>
<dbReference type="EMBL" id="UINC01022735">
    <property type="protein sequence ID" value="SVA92959.1"/>
    <property type="molecule type" value="Genomic_DNA"/>
</dbReference>
<reference evidence="2" key="1">
    <citation type="submission" date="2018-05" db="EMBL/GenBank/DDBJ databases">
        <authorList>
            <person name="Lanie J.A."/>
            <person name="Ng W.-L."/>
            <person name="Kazmierczak K.M."/>
            <person name="Andrzejewski T.M."/>
            <person name="Davidsen T.M."/>
            <person name="Wayne K.J."/>
            <person name="Tettelin H."/>
            <person name="Glass J.I."/>
            <person name="Rusch D."/>
            <person name="Podicherti R."/>
            <person name="Tsui H.-C.T."/>
            <person name="Winkler M.E."/>
        </authorList>
    </citation>
    <scope>NUCLEOTIDE SEQUENCE</scope>
</reference>
<protein>
    <submittedName>
        <fullName evidence="2">Uncharacterized protein</fullName>
    </submittedName>
</protein>
<keyword evidence="1" id="KW-1133">Transmembrane helix</keyword>
<accession>A0A381ZUW5</accession>
<sequence>MKKLFFSPYYPLMEFGFFVVVGTAAGMAGLI</sequence>
<evidence type="ECO:0000256" key="1">
    <source>
        <dbReference type="SAM" id="Phobius"/>
    </source>
</evidence>
<keyword evidence="1" id="KW-0812">Transmembrane</keyword>
<organism evidence="2">
    <name type="scientific">marine metagenome</name>
    <dbReference type="NCBI Taxonomy" id="408172"/>
    <lineage>
        <taxon>unclassified sequences</taxon>
        <taxon>metagenomes</taxon>
        <taxon>ecological metagenomes</taxon>
    </lineage>
</organism>
<gene>
    <name evidence="2" type="ORF">METZ01_LOCUS145813</name>
</gene>
<name>A0A381ZUW5_9ZZZZ</name>
<keyword evidence="1" id="KW-0472">Membrane</keyword>